<organism evidence="2 3">
    <name type="scientific">Cordylochernes scorpioides</name>
    <dbReference type="NCBI Taxonomy" id="51811"/>
    <lineage>
        <taxon>Eukaryota</taxon>
        <taxon>Metazoa</taxon>
        <taxon>Ecdysozoa</taxon>
        <taxon>Arthropoda</taxon>
        <taxon>Chelicerata</taxon>
        <taxon>Arachnida</taxon>
        <taxon>Pseudoscorpiones</taxon>
        <taxon>Cheliferoidea</taxon>
        <taxon>Chernetidae</taxon>
        <taxon>Cordylochernes</taxon>
    </lineage>
</organism>
<dbReference type="PANTHER" id="PTHR19446">
    <property type="entry name" value="REVERSE TRANSCRIPTASES"/>
    <property type="match status" value="1"/>
</dbReference>
<evidence type="ECO:0000259" key="1">
    <source>
        <dbReference type="PROSITE" id="PS50878"/>
    </source>
</evidence>
<dbReference type="PROSITE" id="PS50878">
    <property type="entry name" value="RT_POL"/>
    <property type="match status" value="1"/>
</dbReference>
<dbReference type="Proteomes" id="UP001235939">
    <property type="component" value="Chromosome 01"/>
</dbReference>
<gene>
    <name evidence="2" type="ORF">LAZ67_1003654</name>
</gene>
<reference evidence="2 3" key="1">
    <citation type="submission" date="2022-01" db="EMBL/GenBank/DDBJ databases">
        <title>A chromosomal length assembly of Cordylochernes scorpioides.</title>
        <authorList>
            <person name="Zeh D."/>
            <person name="Zeh J."/>
        </authorList>
    </citation>
    <scope>NUCLEOTIDE SEQUENCE [LARGE SCALE GENOMIC DNA]</scope>
    <source>
        <strain evidence="2">IN4F17</strain>
        <tissue evidence="2">Whole Body</tissue>
    </source>
</reference>
<name>A0ABY6JZZ4_9ARAC</name>
<evidence type="ECO:0000313" key="3">
    <source>
        <dbReference type="Proteomes" id="UP001235939"/>
    </source>
</evidence>
<dbReference type="Pfam" id="PF00078">
    <property type="entry name" value="RVT_1"/>
    <property type="match status" value="1"/>
</dbReference>
<dbReference type="InterPro" id="IPR043502">
    <property type="entry name" value="DNA/RNA_pol_sf"/>
</dbReference>
<keyword evidence="3" id="KW-1185">Reference proteome</keyword>
<accession>A0ABY6JZZ4</accession>
<feature type="domain" description="Reverse transcriptase" evidence="1">
    <location>
        <begin position="260"/>
        <end position="466"/>
    </location>
</feature>
<dbReference type="InterPro" id="IPR000477">
    <property type="entry name" value="RT_dom"/>
</dbReference>
<protein>
    <recommendedName>
        <fullName evidence="1">Reverse transcriptase domain-containing protein</fullName>
    </recommendedName>
</protein>
<dbReference type="SUPFAM" id="SSF56672">
    <property type="entry name" value="DNA/RNA polymerases"/>
    <property type="match status" value="1"/>
</dbReference>
<evidence type="ECO:0000313" key="2">
    <source>
        <dbReference type="EMBL" id="UYV61160.1"/>
    </source>
</evidence>
<proteinExistence type="predicted"/>
<sequence>MEYKRCSSCIPGLGVLTGYYQHGQLSPGDIYKNLISSSSPSDLDTVIEKLHTSISDACTDNPTQLPNKPSHPAPATWWSPFLQQLKRETKKLCRLYKSLNPPPNRDQAHKDFLHMRAWFYRECKKAKRREFRMFSGSFVNDPWGSLHKFIKKGSQNPNPLSSTSFEKNLLSHSVPKYLNSILNTFFSNPPPDTRPAHFHYSTPRHHPISHPDPPFTSVELRIACSSLKPRKAPGPDHIPGKFAKWMVSSFHDFFLLLYNSCLTLGHFPTAWKIGRLALIPKPHSDGDFTSSHRPITLLSAFSKIFESLLCHRLSHLLENNNLLNPLQFGFRRGVSPTDALFNLKTQISNAITSHQCCLLINLDIKSAFDHLCHPALISRLSNIGLSPSYISIYSSFLNNRQVTLQYRGFSCTTSPKRGCAQGSKSGPILWNIFFGPILSLPFPPGVHAQAFADDLQLVIHGDPNNF</sequence>
<dbReference type="EMBL" id="CP092863">
    <property type="protein sequence ID" value="UYV61160.1"/>
    <property type="molecule type" value="Genomic_DNA"/>
</dbReference>